<feature type="compositionally biased region" description="Basic and acidic residues" evidence="1">
    <location>
        <begin position="37"/>
        <end position="47"/>
    </location>
</feature>
<dbReference type="Proteomes" id="UP001500320">
    <property type="component" value="Unassembled WGS sequence"/>
</dbReference>
<protein>
    <submittedName>
        <fullName evidence="2">Uncharacterized protein</fullName>
    </submittedName>
</protein>
<gene>
    <name evidence="2" type="ORF">GCM10010466_58800</name>
</gene>
<name>A0ABP6NYK3_9ACTN</name>
<proteinExistence type="predicted"/>
<accession>A0ABP6NYK3</accession>
<evidence type="ECO:0000313" key="2">
    <source>
        <dbReference type="EMBL" id="GAA3160186.1"/>
    </source>
</evidence>
<dbReference type="EMBL" id="BAAAUT010000065">
    <property type="protein sequence ID" value="GAA3160186.1"/>
    <property type="molecule type" value="Genomic_DNA"/>
</dbReference>
<sequence>MENGLAFRTGRPNLKNTETDRSTRGQEMNAYGAALPQRREPLMRRVLGDGGLAPPEATV</sequence>
<comment type="caution">
    <text evidence="2">The sequence shown here is derived from an EMBL/GenBank/DDBJ whole genome shotgun (WGS) entry which is preliminary data.</text>
</comment>
<evidence type="ECO:0000256" key="1">
    <source>
        <dbReference type="SAM" id="MobiDB-lite"/>
    </source>
</evidence>
<reference evidence="3" key="1">
    <citation type="journal article" date="2019" name="Int. J. Syst. Evol. Microbiol.">
        <title>The Global Catalogue of Microorganisms (GCM) 10K type strain sequencing project: providing services to taxonomists for standard genome sequencing and annotation.</title>
        <authorList>
            <consortium name="The Broad Institute Genomics Platform"/>
            <consortium name="The Broad Institute Genome Sequencing Center for Infectious Disease"/>
            <person name="Wu L."/>
            <person name="Ma J."/>
        </authorList>
    </citation>
    <scope>NUCLEOTIDE SEQUENCE [LARGE SCALE GENOMIC DNA]</scope>
    <source>
        <strain evidence="3">JCM 9373</strain>
    </source>
</reference>
<feature type="region of interest" description="Disordered" evidence="1">
    <location>
        <begin position="1"/>
        <end position="59"/>
    </location>
</feature>
<evidence type="ECO:0000313" key="3">
    <source>
        <dbReference type="Proteomes" id="UP001500320"/>
    </source>
</evidence>
<keyword evidence="3" id="KW-1185">Reference proteome</keyword>
<organism evidence="2 3">
    <name type="scientific">Planomonospora alba</name>
    <dbReference type="NCBI Taxonomy" id="161354"/>
    <lineage>
        <taxon>Bacteria</taxon>
        <taxon>Bacillati</taxon>
        <taxon>Actinomycetota</taxon>
        <taxon>Actinomycetes</taxon>
        <taxon>Streptosporangiales</taxon>
        <taxon>Streptosporangiaceae</taxon>
        <taxon>Planomonospora</taxon>
    </lineage>
</organism>